<accession>A0A380MYP3</accession>
<reference evidence="1 2" key="1">
    <citation type="submission" date="2018-06" db="EMBL/GenBank/DDBJ databases">
        <authorList>
            <consortium name="Pathogen Informatics"/>
            <person name="Doyle S."/>
        </authorList>
    </citation>
    <scope>NUCLEOTIDE SEQUENCE [LARGE SCALE GENOMIC DNA]</scope>
    <source>
        <strain evidence="1 2">NCTC13337</strain>
    </source>
</reference>
<keyword evidence="2" id="KW-1185">Reference proteome</keyword>
<organism evidence="1 2">
    <name type="scientific">Suttonella ornithocola</name>
    <dbReference type="NCBI Taxonomy" id="279832"/>
    <lineage>
        <taxon>Bacteria</taxon>
        <taxon>Pseudomonadati</taxon>
        <taxon>Pseudomonadota</taxon>
        <taxon>Gammaproteobacteria</taxon>
        <taxon>Cardiobacteriales</taxon>
        <taxon>Cardiobacteriaceae</taxon>
        <taxon>Suttonella</taxon>
    </lineage>
</organism>
<sequence>MATKNKLYLTAEIPSIGEQDSEILYLKLEKEDGEIVFESHFKPCVYLT</sequence>
<evidence type="ECO:0000313" key="2">
    <source>
        <dbReference type="Proteomes" id="UP000254601"/>
    </source>
</evidence>
<proteinExistence type="predicted"/>
<dbReference type="Proteomes" id="UP000254601">
    <property type="component" value="Unassembled WGS sequence"/>
</dbReference>
<gene>
    <name evidence="1" type="ORF">NCTC13337_02026</name>
</gene>
<dbReference type="AlphaFoldDB" id="A0A380MYP3"/>
<evidence type="ECO:0000313" key="1">
    <source>
        <dbReference type="EMBL" id="SUO96801.1"/>
    </source>
</evidence>
<dbReference type="EMBL" id="UHIC01000001">
    <property type="protein sequence ID" value="SUO96801.1"/>
    <property type="molecule type" value="Genomic_DNA"/>
</dbReference>
<name>A0A380MYP3_9GAMM</name>
<dbReference type="RefSeq" id="WP_169818668.1">
    <property type="nucleotide sequence ID" value="NZ_LWHB01000170.1"/>
</dbReference>
<protein>
    <submittedName>
        <fullName evidence="1">Uncharacterized protein</fullName>
    </submittedName>
</protein>